<feature type="non-terminal residue" evidence="2">
    <location>
        <position position="1"/>
    </location>
</feature>
<feature type="region of interest" description="Disordered" evidence="1">
    <location>
        <begin position="243"/>
        <end position="286"/>
    </location>
</feature>
<comment type="caution">
    <text evidence="2">The sequence shown here is derived from an EMBL/GenBank/DDBJ whole genome shotgun (WGS) entry which is preliminary data.</text>
</comment>
<name>A0A9W7A4K6_9STRA</name>
<sequence length="541" mass="60644">RGKGGKGLGKGITNPIHKDNKEKAYGTINMKGAAVAKRLEASAIDFMHRTMFITRHKVLEKNVLVVLLRPSPENMNPKVLSEMSKGLLPRARGLKTIEGLGKFHADDSNPHNLILSRVHEKTWKRVETEEFQIVTIHLKHPNPPHHTYHVATLLRNALPPEAKLGILHELQEIHRIPQDFNASQSELRQVSWCKGCEGSGTVNLQQVERNIMKVYDTSSTNMYKQALRGTGIDKADIKAINQNRIIYDRNQPSSKQRKRSNNTFSSKQKPIQNQEGEAIDPGRGGNRGFQYGAPIHRTVQKEENRGFRNCFGTTSRDDDGDDGNCGIKQAYHSLRKIANHVEVEFSRRDYVIEGEGGKVRLNPEENNDDHLVYDKVKRAYHYDVDRQRGGGTVSENSTVAVEDLGGKHEVDDHEHEAFPNYAANIQHANAPGTLSSLACHCDAKQIHPNVIVTAFNHLKINTFDKKDMGCSKGGTLFFPSLGFGLDYNNGDVAVMRGDVYHAVGHVAKELESCKKKCARGSFLLLSRKPTQQLMFEPTKME</sequence>
<evidence type="ECO:0000256" key="1">
    <source>
        <dbReference type="SAM" id="MobiDB-lite"/>
    </source>
</evidence>
<dbReference type="Proteomes" id="UP001165082">
    <property type="component" value="Unassembled WGS sequence"/>
</dbReference>
<dbReference type="AlphaFoldDB" id="A0A9W7A4K6"/>
<proteinExistence type="predicted"/>
<evidence type="ECO:0000313" key="3">
    <source>
        <dbReference type="Proteomes" id="UP001165082"/>
    </source>
</evidence>
<feature type="compositionally biased region" description="Polar residues" evidence="1">
    <location>
        <begin position="243"/>
        <end position="254"/>
    </location>
</feature>
<organism evidence="2 3">
    <name type="scientific">Triparma retinervis</name>
    <dbReference type="NCBI Taxonomy" id="2557542"/>
    <lineage>
        <taxon>Eukaryota</taxon>
        <taxon>Sar</taxon>
        <taxon>Stramenopiles</taxon>
        <taxon>Ochrophyta</taxon>
        <taxon>Bolidophyceae</taxon>
        <taxon>Parmales</taxon>
        <taxon>Triparmaceae</taxon>
        <taxon>Triparma</taxon>
    </lineage>
</organism>
<gene>
    <name evidence="2" type="ORF">TrRE_jg12278</name>
</gene>
<feature type="compositionally biased region" description="Polar residues" evidence="1">
    <location>
        <begin position="261"/>
        <end position="275"/>
    </location>
</feature>
<dbReference type="EMBL" id="BRXZ01002472">
    <property type="protein sequence ID" value="GMH62797.1"/>
    <property type="molecule type" value="Genomic_DNA"/>
</dbReference>
<protein>
    <submittedName>
        <fullName evidence="2">Uncharacterized protein</fullName>
    </submittedName>
</protein>
<keyword evidence="3" id="KW-1185">Reference proteome</keyword>
<accession>A0A9W7A4K6</accession>
<evidence type="ECO:0000313" key="2">
    <source>
        <dbReference type="EMBL" id="GMH62797.1"/>
    </source>
</evidence>
<reference evidence="2" key="1">
    <citation type="submission" date="2022-07" db="EMBL/GenBank/DDBJ databases">
        <title>Genome analysis of Parmales, a sister group of diatoms, reveals the evolutionary specialization of diatoms from phago-mixotrophs to photoautotrophs.</title>
        <authorList>
            <person name="Ban H."/>
            <person name="Sato S."/>
            <person name="Yoshikawa S."/>
            <person name="Kazumasa Y."/>
            <person name="Nakamura Y."/>
            <person name="Ichinomiya M."/>
            <person name="Saitoh K."/>
            <person name="Sato N."/>
            <person name="Blanc-Mathieu R."/>
            <person name="Endo H."/>
            <person name="Kuwata A."/>
            <person name="Ogata H."/>
        </authorList>
    </citation>
    <scope>NUCLEOTIDE SEQUENCE</scope>
</reference>